<name>A0A8K0Y1C8_9RHOB</name>
<organism evidence="1 2">
    <name type="scientific">Szabonella alba</name>
    <dbReference type="NCBI Taxonomy" id="2804194"/>
    <lineage>
        <taxon>Bacteria</taxon>
        <taxon>Pseudomonadati</taxon>
        <taxon>Pseudomonadota</taxon>
        <taxon>Alphaproteobacteria</taxon>
        <taxon>Rhodobacterales</taxon>
        <taxon>Paracoccaceae</taxon>
        <taxon>Szabonella</taxon>
    </lineage>
</organism>
<evidence type="ECO:0000313" key="1">
    <source>
        <dbReference type="EMBL" id="MBL4918003.1"/>
    </source>
</evidence>
<proteinExistence type="predicted"/>
<dbReference type="AlphaFoldDB" id="A0A8K0Y1C8"/>
<accession>A0A8K0Y1C8</accession>
<comment type="caution">
    <text evidence="1">The sequence shown here is derived from an EMBL/GenBank/DDBJ whole genome shotgun (WGS) entry which is preliminary data.</text>
</comment>
<evidence type="ECO:0008006" key="3">
    <source>
        <dbReference type="Google" id="ProtNLM"/>
    </source>
</evidence>
<dbReference type="EMBL" id="JAESVN010000005">
    <property type="protein sequence ID" value="MBL4918003.1"/>
    <property type="molecule type" value="Genomic_DNA"/>
</dbReference>
<protein>
    <recommendedName>
        <fullName evidence="3">Phosphoribosyl transferase domain-containing protein</fullName>
    </recommendedName>
</protein>
<sequence length="227" mass="25762">MTSANDSFPERLTKIDALTRVDHHHLREEDDCFFLGEYSARMGFAHSATNNLIINFKKPMDRRGTNQWPYKAAKITQAARALFKAIGASDLRQYTFVPVPPSKFRVDPMYDDRMMSLLNQLSGFVQRNHGYALDIRELVSQTCSTAAVHDGDRRPSPDELAQLYQIDAAQLANVRDRVVICDDVLTTGCHYRAMQSVLSDALPAATFRGVFLARRIPETTNTEDFDW</sequence>
<reference evidence="1" key="1">
    <citation type="submission" date="2021-01" db="EMBL/GenBank/DDBJ databases">
        <title>Tabrizicola alba sp. nov. a motile alkaliphilic bacterium isolated from a soda lake.</title>
        <authorList>
            <person name="Szuroczki S."/>
            <person name="Abbaszade G."/>
            <person name="Schumann P."/>
            <person name="Toth E."/>
        </authorList>
    </citation>
    <scope>NUCLEOTIDE SEQUENCE</scope>
    <source>
        <strain evidence="1">DMG-N-6</strain>
    </source>
</reference>
<keyword evidence="2" id="KW-1185">Reference proteome</keyword>
<dbReference type="RefSeq" id="WP_202689004.1">
    <property type="nucleotide sequence ID" value="NZ_JAESVN010000005.1"/>
</dbReference>
<evidence type="ECO:0000313" key="2">
    <source>
        <dbReference type="Proteomes" id="UP000648908"/>
    </source>
</evidence>
<dbReference type="Proteomes" id="UP000648908">
    <property type="component" value="Unassembled WGS sequence"/>
</dbReference>
<gene>
    <name evidence="1" type="ORF">JL811_12320</name>
</gene>